<feature type="domain" description="At1g61320/AtMIF1 LRR" evidence="1">
    <location>
        <begin position="49"/>
        <end position="423"/>
    </location>
</feature>
<reference evidence="2" key="1">
    <citation type="submission" date="2020-07" db="EMBL/GenBank/DDBJ databases">
        <title>Genome sequence and genetic diversity analysis of an under-domesticated orphan crop, white fonio (Digitaria exilis).</title>
        <authorList>
            <person name="Bennetzen J.L."/>
            <person name="Chen S."/>
            <person name="Ma X."/>
            <person name="Wang X."/>
            <person name="Yssel A.E.J."/>
            <person name="Chaluvadi S.R."/>
            <person name="Johnson M."/>
            <person name="Gangashetty P."/>
            <person name="Hamidou F."/>
            <person name="Sanogo M.D."/>
            <person name="Zwaenepoel A."/>
            <person name="Wallace J."/>
            <person name="Van De Peer Y."/>
            <person name="Van Deynze A."/>
        </authorList>
    </citation>
    <scope>NUCLEOTIDE SEQUENCE</scope>
    <source>
        <tissue evidence="2">Leaves</tissue>
    </source>
</reference>
<accession>A0A835EAS6</accession>
<dbReference type="PANTHER" id="PTHR34145">
    <property type="entry name" value="OS02G0105600 PROTEIN"/>
    <property type="match status" value="1"/>
</dbReference>
<dbReference type="InterPro" id="IPR032675">
    <property type="entry name" value="LRR_dom_sf"/>
</dbReference>
<keyword evidence="3" id="KW-1185">Reference proteome</keyword>
<dbReference type="InterPro" id="IPR053772">
    <property type="entry name" value="At1g61320/At1g61330-like"/>
</dbReference>
<dbReference type="InterPro" id="IPR055357">
    <property type="entry name" value="LRR_At1g61320_AtMIF1"/>
</dbReference>
<gene>
    <name evidence="2" type="ORF">HU200_049916</name>
</gene>
<dbReference type="EMBL" id="JACEFO010002238">
    <property type="protein sequence ID" value="KAF8671592.1"/>
    <property type="molecule type" value="Genomic_DNA"/>
</dbReference>
<comment type="caution">
    <text evidence="2">The sequence shown here is derived from an EMBL/GenBank/DDBJ whole genome shotgun (WGS) entry which is preliminary data.</text>
</comment>
<evidence type="ECO:0000313" key="2">
    <source>
        <dbReference type="EMBL" id="KAF8671592.1"/>
    </source>
</evidence>
<dbReference type="Gene3D" id="3.80.10.10">
    <property type="entry name" value="Ribonuclease Inhibitor"/>
    <property type="match status" value="1"/>
</dbReference>
<sequence length="462" mass="52642">MMTMRDAARAACVSRKFLSYWRCFPNLSFNQEALSQYRGNYVFSKTIRVLENHNGNGVKTLKLNLSICSKEDIDTDLLDNWLQAFVKPGITELGLLLPKCYAHEYNFPYLLLSWDEKSGATIQSLHLASFCLRNVAITDDELGFFLSSCFALERLDLSNCNMITSLKIPRVLHKLRIVRIHACIALKTIVSNALNISTINYDRGPPLLSFSLGDRLETKKLLMHSMCMENMIRYAGSDLPCIAPNLETLVLSTFCEKLKARKLTFKFQHLKHLIICLGKGAEFSVGHDFFSLASFLDACVALETFTLRVRYQNYHIDWQSWAEMNRFYHGGLGRLRTVTITGFYSAKGLAELTRHILKSAASSLQCISQDTTPGYDRKHSSTDRCQNMCMGPLRESERALSNVRQYVEPEVPHGVELKVLGPCRQCHYIDAKAMEEAQRASWLSAQRAPWRSTRRGRIMFIS</sequence>
<organism evidence="2 3">
    <name type="scientific">Digitaria exilis</name>
    <dbReference type="NCBI Taxonomy" id="1010633"/>
    <lineage>
        <taxon>Eukaryota</taxon>
        <taxon>Viridiplantae</taxon>
        <taxon>Streptophyta</taxon>
        <taxon>Embryophyta</taxon>
        <taxon>Tracheophyta</taxon>
        <taxon>Spermatophyta</taxon>
        <taxon>Magnoliopsida</taxon>
        <taxon>Liliopsida</taxon>
        <taxon>Poales</taxon>
        <taxon>Poaceae</taxon>
        <taxon>PACMAD clade</taxon>
        <taxon>Panicoideae</taxon>
        <taxon>Panicodae</taxon>
        <taxon>Paniceae</taxon>
        <taxon>Anthephorinae</taxon>
        <taxon>Digitaria</taxon>
    </lineage>
</organism>
<protein>
    <recommendedName>
        <fullName evidence="1">At1g61320/AtMIF1 LRR domain-containing protein</fullName>
    </recommendedName>
</protein>
<proteinExistence type="predicted"/>
<dbReference type="SUPFAM" id="SSF52047">
    <property type="entry name" value="RNI-like"/>
    <property type="match status" value="1"/>
</dbReference>
<dbReference type="OrthoDB" id="613853at2759"/>
<name>A0A835EAS6_9POAL</name>
<evidence type="ECO:0000313" key="3">
    <source>
        <dbReference type="Proteomes" id="UP000636709"/>
    </source>
</evidence>
<dbReference type="Proteomes" id="UP000636709">
    <property type="component" value="Unassembled WGS sequence"/>
</dbReference>
<evidence type="ECO:0000259" key="1">
    <source>
        <dbReference type="Pfam" id="PF23622"/>
    </source>
</evidence>
<dbReference type="PANTHER" id="PTHR34145:SF58">
    <property type="entry name" value="OS10G0384600 PROTEIN"/>
    <property type="match status" value="1"/>
</dbReference>
<dbReference type="Pfam" id="PF23622">
    <property type="entry name" value="LRR_At1g61320_AtMIF1"/>
    <property type="match status" value="1"/>
</dbReference>
<dbReference type="AlphaFoldDB" id="A0A835EAS6"/>